<dbReference type="EMBL" id="JAFLNC010000003">
    <property type="protein sequence ID" value="MBO0334092.1"/>
    <property type="molecule type" value="Genomic_DNA"/>
</dbReference>
<accession>A0ABS3F811</accession>
<keyword evidence="1" id="KW-0732">Signal</keyword>
<reference evidence="2 3" key="1">
    <citation type="submission" date="2021-03" db="EMBL/GenBank/DDBJ databases">
        <title>Sneathiella sp. CAU 1612 isolated from Kang Won-do.</title>
        <authorList>
            <person name="Kim W."/>
        </authorList>
    </citation>
    <scope>NUCLEOTIDE SEQUENCE [LARGE SCALE GENOMIC DNA]</scope>
    <source>
        <strain evidence="2 3">CAU 1612</strain>
    </source>
</reference>
<dbReference type="RefSeq" id="WP_207045479.1">
    <property type="nucleotide sequence ID" value="NZ_JAFLNC010000003.1"/>
</dbReference>
<dbReference type="PROSITE" id="PS51257">
    <property type="entry name" value="PROKAR_LIPOPROTEIN"/>
    <property type="match status" value="1"/>
</dbReference>
<evidence type="ECO:0000313" key="3">
    <source>
        <dbReference type="Proteomes" id="UP000664761"/>
    </source>
</evidence>
<evidence type="ECO:0000256" key="1">
    <source>
        <dbReference type="SAM" id="SignalP"/>
    </source>
</evidence>
<proteinExistence type="predicted"/>
<organism evidence="2 3">
    <name type="scientific">Sneathiella sedimenti</name>
    <dbReference type="NCBI Taxonomy" id="2816034"/>
    <lineage>
        <taxon>Bacteria</taxon>
        <taxon>Pseudomonadati</taxon>
        <taxon>Pseudomonadota</taxon>
        <taxon>Alphaproteobacteria</taxon>
        <taxon>Sneathiellales</taxon>
        <taxon>Sneathiellaceae</taxon>
        <taxon>Sneathiella</taxon>
    </lineage>
</organism>
<feature type="chain" id="PRO_5046621127" description="Heavy metal-binding domain-containing protein" evidence="1">
    <location>
        <begin position="22"/>
        <end position="135"/>
    </location>
</feature>
<dbReference type="Gene3D" id="3.30.110.70">
    <property type="entry name" value="Hypothetical protein apc22750. Chain B"/>
    <property type="match status" value="1"/>
</dbReference>
<name>A0ABS3F811_9PROT</name>
<dbReference type="Proteomes" id="UP000664761">
    <property type="component" value="Unassembled WGS sequence"/>
</dbReference>
<keyword evidence="3" id="KW-1185">Reference proteome</keyword>
<gene>
    <name evidence="2" type="ORF">J0X12_10725</name>
</gene>
<evidence type="ECO:0008006" key="4">
    <source>
        <dbReference type="Google" id="ProtNLM"/>
    </source>
</evidence>
<feature type="signal peptide" evidence="1">
    <location>
        <begin position="1"/>
        <end position="21"/>
    </location>
</feature>
<protein>
    <recommendedName>
        <fullName evidence="4">Heavy metal-binding domain-containing protein</fullName>
    </recommendedName>
</protein>
<sequence length="135" mass="14611">MDLKMFNKAIVIFSLMFLVSACSTWSDSQVTNDGKAVEIASISESEKKDPSKIILTDGDITDKKYSVIGDIEVTVNKTTIFNADPTPEMVNEALKEKAAEIGADAVIFVRHGSVGVSFFSWGALEGKGRAVVFND</sequence>
<evidence type="ECO:0000313" key="2">
    <source>
        <dbReference type="EMBL" id="MBO0334092.1"/>
    </source>
</evidence>
<comment type="caution">
    <text evidence="2">The sequence shown here is derived from an EMBL/GenBank/DDBJ whole genome shotgun (WGS) entry which is preliminary data.</text>
</comment>